<proteinExistence type="predicted"/>
<feature type="domain" description="VOC" evidence="3">
    <location>
        <begin position="3"/>
        <end position="127"/>
    </location>
</feature>
<dbReference type="NCBIfam" id="TIGR00068">
    <property type="entry name" value="glyox_I"/>
    <property type="match status" value="1"/>
</dbReference>
<protein>
    <recommendedName>
        <fullName evidence="1">Glyoxalase I</fullName>
    </recommendedName>
</protein>
<reference evidence="4" key="1">
    <citation type="submission" date="2018-06" db="EMBL/GenBank/DDBJ databases">
        <authorList>
            <person name="Zhirakovskaya E."/>
        </authorList>
    </citation>
    <scope>NUCLEOTIDE SEQUENCE</scope>
</reference>
<dbReference type="PANTHER" id="PTHR46036">
    <property type="entry name" value="LACTOYLGLUTATHIONE LYASE"/>
    <property type="match status" value="1"/>
</dbReference>
<organism evidence="4">
    <name type="scientific">hydrothermal vent metagenome</name>
    <dbReference type="NCBI Taxonomy" id="652676"/>
    <lineage>
        <taxon>unclassified sequences</taxon>
        <taxon>metagenomes</taxon>
        <taxon>ecological metagenomes</taxon>
    </lineage>
</organism>
<gene>
    <name evidence="4" type="ORF">MNBD_GAMMA21-2541</name>
</gene>
<dbReference type="PROSITE" id="PS51819">
    <property type="entry name" value="VOC"/>
    <property type="match status" value="1"/>
</dbReference>
<dbReference type="InterPro" id="IPR004361">
    <property type="entry name" value="Glyoxalase_1"/>
</dbReference>
<evidence type="ECO:0000259" key="3">
    <source>
        <dbReference type="PROSITE" id="PS51819"/>
    </source>
</evidence>
<name>A0A3B0ZMK5_9ZZZZ</name>
<dbReference type="GO" id="GO:0005737">
    <property type="term" value="C:cytoplasm"/>
    <property type="evidence" value="ECO:0007669"/>
    <property type="project" value="TreeGrafter"/>
</dbReference>
<sequence length="133" mass="14881">MQKILHTMLRVGDMQRSEDFYTQIIGMRVLRRLDQAKENYTLTFLGFGEESDSCVLELTYNYGTSQYNMGDAYGHIAISVNDCHAACTDIKSKGGNVTYGPTPLSGSNEIIAFVVDPDGYQIELIQRPDKLSN</sequence>
<dbReference type="InterPro" id="IPR004360">
    <property type="entry name" value="Glyas_Fos-R_dOase_dom"/>
</dbReference>
<dbReference type="InterPro" id="IPR029068">
    <property type="entry name" value="Glyas_Bleomycin-R_OHBP_Dase"/>
</dbReference>
<evidence type="ECO:0000256" key="1">
    <source>
        <dbReference type="ARBA" id="ARBA00030537"/>
    </source>
</evidence>
<dbReference type="GO" id="GO:0019243">
    <property type="term" value="P:methylglyoxal catabolic process to D-lactate via S-lactoyl-glutathione"/>
    <property type="evidence" value="ECO:0007669"/>
    <property type="project" value="TreeGrafter"/>
</dbReference>
<comment type="catalytic activity">
    <reaction evidence="2">
        <text>(R)-S-lactoylglutathione = methylglyoxal + glutathione</text>
        <dbReference type="Rhea" id="RHEA:19069"/>
        <dbReference type="ChEBI" id="CHEBI:17158"/>
        <dbReference type="ChEBI" id="CHEBI:57474"/>
        <dbReference type="ChEBI" id="CHEBI:57925"/>
        <dbReference type="EC" id="4.4.1.5"/>
    </reaction>
</comment>
<dbReference type="SUPFAM" id="SSF54593">
    <property type="entry name" value="Glyoxalase/Bleomycin resistance protein/Dihydroxybiphenyl dioxygenase"/>
    <property type="match status" value="1"/>
</dbReference>
<dbReference type="EMBL" id="UOFR01000030">
    <property type="protein sequence ID" value="VAW94795.1"/>
    <property type="molecule type" value="Genomic_DNA"/>
</dbReference>
<dbReference type="GO" id="GO:0004462">
    <property type="term" value="F:lactoylglutathione lyase activity"/>
    <property type="evidence" value="ECO:0007669"/>
    <property type="project" value="UniProtKB-EC"/>
</dbReference>
<dbReference type="InterPro" id="IPR037523">
    <property type="entry name" value="VOC_core"/>
</dbReference>
<keyword evidence="4" id="KW-0456">Lyase</keyword>
<dbReference type="Gene3D" id="3.10.180.10">
    <property type="entry name" value="2,3-Dihydroxybiphenyl 1,2-Dioxygenase, domain 1"/>
    <property type="match status" value="1"/>
</dbReference>
<evidence type="ECO:0000313" key="4">
    <source>
        <dbReference type="EMBL" id="VAW94795.1"/>
    </source>
</evidence>
<accession>A0A3B0ZMK5</accession>
<dbReference type="Pfam" id="PF00903">
    <property type="entry name" value="Glyoxalase"/>
    <property type="match status" value="1"/>
</dbReference>
<dbReference type="GO" id="GO:0046872">
    <property type="term" value="F:metal ion binding"/>
    <property type="evidence" value="ECO:0007669"/>
    <property type="project" value="InterPro"/>
</dbReference>
<dbReference type="AlphaFoldDB" id="A0A3B0ZMK5"/>
<dbReference type="PANTHER" id="PTHR46036:SF5">
    <property type="entry name" value="LACTOYLGLUTATHIONE LYASE"/>
    <property type="match status" value="1"/>
</dbReference>
<evidence type="ECO:0000256" key="2">
    <source>
        <dbReference type="ARBA" id="ARBA00048273"/>
    </source>
</evidence>